<dbReference type="OrthoDB" id="10256289at2759"/>
<protein>
    <submittedName>
        <fullName evidence="2 5">Uncharacterized protein</fullName>
    </submittedName>
</protein>
<reference evidence="2 4" key="2">
    <citation type="submission" date="2018-11" db="EMBL/GenBank/DDBJ databases">
        <authorList>
            <consortium name="Pathogen Informatics"/>
        </authorList>
    </citation>
    <scope>NUCLEOTIDE SEQUENCE [LARGE SCALE GENOMIC DNA]</scope>
</reference>
<evidence type="ECO:0000313" key="3">
    <source>
        <dbReference type="Proteomes" id="UP000038040"/>
    </source>
</evidence>
<evidence type="ECO:0000313" key="2">
    <source>
        <dbReference type="EMBL" id="VDN58880.1"/>
    </source>
</evidence>
<dbReference type="Proteomes" id="UP000274756">
    <property type="component" value="Unassembled WGS sequence"/>
</dbReference>
<dbReference type="Proteomes" id="UP000038040">
    <property type="component" value="Unplaced"/>
</dbReference>
<accession>A0A0N4UCQ0</accession>
<dbReference type="AlphaFoldDB" id="A0A0N4UCQ0"/>
<organism evidence="3 5">
    <name type="scientific">Dracunculus medinensis</name>
    <name type="common">Guinea worm</name>
    <dbReference type="NCBI Taxonomy" id="318479"/>
    <lineage>
        <taxon>Eukaryota</taxon>
        <taxon>Metazoa</taxon>
        <taxon>Ecdysozoa</taxon>
        <taxon>Nematoda</taxon>
        <taxon>Chromadorea</taxon>
        <taxon>Rhabditida</taxon>
        <taxon>Spirurina</taxon>
        <taxon>Dracunculoidea</taxon>
        <taxon>Dracunculidae</taxon>
        <taxon>Dracunculus</taxon>
    </lineage>
</organism>
<evidence type="ECO:0000313" key="4">
    <source>
        <dbReference type="Proteomes" id="UP000274756"/>
    </source>
</evidence>
<keyword evidence="4" id="KW-1185">Reference proteome</keyword>
<keyword evidence="1" id="KW-0812">Transmembrane</keyword>
<name>A0A0N4UCQ0_DRAME</name>
<sequence>MPSCIAEREGSQAYFLLSKIDPSLTHNNPYKVIFIYIISLLIVDREKADIFSIILALKLIVFCFLNVQGIQHIREHFFIDYHFIDDRSSVEIAGNDLLEIESELINRSSFSTILAALYFYGPLGAQRLYNLITPLTQYHNNHFILSYEP</sequence>
<dbReference type="EMBL" id="UYYG01001173">
    <property type="protein sequence ID" value="VDN58880.1"/>
    <property type="molecule type" value="Genomic_DNA"/>
</dbReference>
<evidence type="ECO:0000313" key="5">
    <source>
        <dbReference type="WBParaSite" id="DME_0000505401-mRNA-1"/>
    </source>
</evidence>
<keyword evidence="1" id="KW-1133">Transmembrane helix</keyword>
<dbReference type="WBParaSite" id="DME_0000505401-mRNA-1">
    <property type="protein sequence ID" value="DME_0000505401-mRNA-1"/>
    <property type="gene ID" value="DME_0000505401"/>
</dbReference>
<evidence type="ECO:0000256" key="1">
    <source>
        <dbReference type="SAM" id="Phobius"/>
    </source>
</evidence>
<keyword evidence="1" id="KW-0472">Membrane</keyword>
<feature type="transmembrane region" description="Helical" evidence="1">
    <location>
        <begin position="50"/>
        <end position="67"/>
    </location>
</feature>
<proteinExistence type="predicted"/>
<reference evidence="5" key="1">
    <citation type="submission" date="2017-02" db="UniProtKB">
        <authorList>
            <consortium name="WormBaseParasite"/>
        </authorList>
    </citation>
    <scope>IDENTIFICATION</scope>
</reference>
<gene>
    <name evidence="2" type="ORF">DME_LOCUS8853</name>
</gene>